<dbReference type="EMBL" id="JATAAI010000025">
    <property type="protein sequence ID" value="KAK1737402.1"/>
    <property type="molecule type" value="Genomic_DNA"/>
</dbReference>
<dbReference type="SUPFAM" id="SSF88723">
    <property type="entry name" value="PIN domain-like"/>
    <property type="match status" value="1"/>
</dbReference>
<reference evidence="3" key="1">
    <citation type="submission" date="2023-06" db="EMBL/GenBank/DDBJ databases">
        <title>Survivors Of The Sea: Transcriptome response of Skeletonema marinoi to long-term dormancy.</title>
        <authorList>
            <person name="Pinder M.I.M."/>
            <person name="Kourtchenko O."/>
            <person name="Robertson E.K."/>
            <person name="Larsson T."/>
            <person name="Maumus F."/>
            <person name="Osuna-Cruz C.M."/>
            <person name="Vancaester E."/>
            <person name="Stenow R."/>
            <person name="Vandepoele K."/>
            <person name="Ploug H."/>
            <person name="Bruchert V."/>
            <person name="Godhe A."/>
            <person name="Topel M."/>
        </authorList>
    </citation>
    <scope>NUCLEOTIDE SEQUENCE</scope>
    <source>
        <strain evidence="3">R05AC</strain>
    </source>
</reference>
<gene>
    <name evidence="3" type="ORF">QTG54_011688</name>
</gene>
<keyword evidence="4" id="KW-1185">Reference proteome</keyword>
<keyword evidence="1" id="KW-0479">Metal-binding</keyword>
<dbReference type="InterPro" id="IPR029060">
    <property type="entry name" value="PIN-like_dom_sf"/>
</dbReference>
<comment type="caution">
    <text evidence="3">The sequence shown here is derived from an EMBL/GenBank/DDBJ whole genome shotgun (WGS) entry which is preliminary data.</text>
</comment>
<dbReference type="InterPro" id="IPR006084">
    <property type="entry name" value="XPG/Rad2"/>
</dbReference>
<name>A0AAD8Y0Z1_9STRA</name>
<dbReference type="Proteomes" id="UP001224775">
    <property type="component" value="Unassembled WGS sequence"/>
</dbReference>
<evidence type="ECO:0000256" key="1">
    <source>
        <dbReference type="ARBA" id="ARBA00022723"/>
    </source>
</evidence>
<organism evidence="3 4">
    <name type="scientific">Skeletonema marinoi</name>
    <dbReference type="NCBI Taxonomy" id="267567"/>
    <lineage>
        <taxon>Eukaryota</taxon>
        <taxon>Sar</taxon>
        <taxon>Stramenopiles</taxon>
        <taxon>Ochrophyta</taxon>
        <taxon>Bacillariophyta</taxon>
        <taxon>Coscinodiscophyceae</taxon>
        <taxon>Thalassiosirophycidae</taxon>
        <taxon>Thalassiosirales</taxon>
        <taxon>Skeletonemataceae</taxon>
        <taxon>Skeletonema</taxon>
        <taxon>Skeletonema marinoi-dohrnii complex</taxon>
    </lineage>
</organism>
<dbReference type="PANTHER" id="PTHR11081:SF9">
    <property type="entry name" value="FLAP ENDONUCLEASE 1"/>
    <property type="match status" value="1"/>
</dbReference>
<dbReference type="GO" id="GO:0017108">
    <property type="term" value="F:5'-flap endonuclease activity"/>
    <property type="evidence" value="ECO:0007669"/>
    <property type="project" value="TreeGrafter"/>
</dbReference>
<keyword evidence="2" id="KW-0460">Magnesium</keyword>
<protein>
    <recommendedName>
        <fullName evidence="5">Exonuclease 1</fullName>
    </recommendedName>
</protein>
<sequence length="314" mass="35643">MGISDLLPHLPGGKSYLQDFYELRMEQNAVPIDAAGLLWQCALMHSSEYLSGNLLPALIEWTQHLNYFRSICQWKMRLYLDGMNNPHKEFENERRRLRRDSAEHEHGRIRNTPEYLAQAAWIAKNVLKIPCYISKEEADPQVAYEAVSKGLVPVTGDSDLIAYGAVKVILVKSYSRGWYRVIDLEVDTEPGEYPLYDLYKDNGVIVFQLYAGCRGCDFTNEECGIKGIGFTAFMTIASAVEGDLNALTFSKAMWSSDNTKQIALDNQMESVEQVETYLQHIINIFSDATIYDEQSNTITMKGMTVEEATDVLEM</sequence>
<dbReference type="PANTHER" id="PTHR11081">
    <property type="entry name" value="FLAP ENDONUCLEASE FAMILY MEMBER"/>
    <property type="match status" value="1"/>
</dbReference>
<dbReference type="GO" id="GO:0046872">
    <property type="term" value="F:metal ion binding"/>
    <property type="evidence" value="ECO:0007669"/>
    <property type="project" value="UniProtKB-KW"/>
</dbReference>
<evidence type="ECO:0000313" key="3">
    <source>
        <dbReference type="EMBL" id="KAK1737402.1"/>
    </source>
</evidence>
<dbReference type="Gene3D" id="3.40.50.1010">
    <property type="entry name" value="5'-nuclease"/>
    <property type="match status" value="1"/>
</dbReference>
<dbReference type="AlphaFoldDB" id="A0AAD8Y0Z1"/>
<proteinExistence type="predicted"/>
<evidence type="ECO:0008006" key="5">
    <source>
        <dbReference type="Google" id="ProtNLM"/>
    </source>
</evidence>
<evidence type="ECO:0000313" key="4">
    <source>
        <dbReference type="Proteomes" id="UP001224775"/>
    </source>
</evidence>
<accession>A0AAD8Y0Z1</accession>
<evidence type="ECO:0000256" key="2">
    <source>
        <dbReference type="ARBA" id="ARBA00022842"/>
    </source>
</evidence>